<evidence type="ECO:0000313" key="1">
    <source>
        <dbReference type="Proteomes" id="UP000095286"/>
    </source>
</evidence>
<dbReference type="Proteomes" id="UP000095286">
    <property type="component" value="Unplaced"/>
</dbReference>
<dbReference type="WBParaSite" id="RSKR_0000600300.1">
    <property type="protein sequence ID" value="RSKR_0000600300.1"/>
    <property type="gene ID" value="RSKR_0000600300"/>
</dbReference>
<accession>A0AC35TZA2</accession>
<protein>
    <submittedName>
        <fullName evidence="2">Cyclin N-terminal domain-containing protein</fullName>
    </submittedName>
</protein>
<name>A0AC35TZA2_9BILA</name>
<evidence type="ECO:0000313" key="2">
    <source>
        <dbReference type="WBParaSite" id="RSKR_0000600300.1"/>
    </source>
</evidence>
<organism evidence="1 2">
    <name type="scientific">Rhabditophanes sp. KR3021</name>
    <dbReference type="NCBI Taxonomy" id="114890"/>
    <lineage>
        <taxon>Eukaryota</taxon>
        <taxon>Metazoa</taxon>
        <taxon>Ecdysozoa</taxon>
        <taxon>Nematoda</taxon>
        <taxon>Chromadorea</taxon>
        <taxon>Rhabditida</taxon>
        <taxon>Tylenchina</taxon>
        <taxon>Panagrolaimomorpha</taxon>
        <taxon>Strongyloidoidea</taxon>
        <taxon>Alloionematidae</taxon>
        <taxon>Rhabditophanes</taxon>
    </lineage>
</organism>
<sequence>MSSSIVVKGNKILEGLKAREDPANPNKRWIFTEEEMSDMPSIRDGLSAQEVLDKRRLTAGYITQIMVRLNGRKSRAKHITQLCTCIAIIHMHRFYTVHSYKLFHEADVAAACLFLACKTEDCFQKLDNFIAAWYSVKFPDTNYRPLGDPSLPIFKEIYHDAKHLLELHENIILQTIGFNLQFFTPLFCVLKHCSNCKIDRKIAQTAYFFVMDMIHLTDWTVRYSTETLACLGIDLALRYKQGNNSVMGAKTSSYEMGEGSDPCAEIMKIHTEVTVSVIDMLREKFLKILETNKNKLNFRLLLQKMESKPQANGGTGNNQHHRNSIRPDSSSSSSQHHSTTSGSHNVDRKRKSMIGADPNAEVKRNKFNEQCSGHTICGPERTVYENGDLSKSNHNAGDDRNKRMKNLSRAVDVGQ</sequence>
<reference evidence="2" key="1">
    <citation type="submission" date="2016-11" db="UniProtKB">
        <authorList>
            <consortium name="WormBaseParasite"/>
        </authorList>
    </citation>
    <scope>IDENTIFICATION</scope>
    <source>
        <strain evidence="2">KR3021</strain>
    </source>
</reference>
<proteinExistence type="predicted"/>